<evidence type="ECO:0000256" key="7">
    <source>
        <dbReference type="ARBA" id="ARBA00047989"/>
    </source>
</evidence>
<dbReference type="SUPFAM" id="SSF64438">
    <property type="entry name" value="CNF1/YfiH-like putative cysteine hydrolases"/>
    <property type="match status" value="1"/>
</dbReference>
<sequence>MSSDIPLILPTWQAPANVVAYTTTRHGGCSDGNYASLNVGNHVGDCTEQVCRNRSLLPHHEKLHWLNQVHGHRVVQLPTTQTEADAAVSRSAGHFCAVMTADCVPVLLCNQDGSEVAAIHAGWKGLHLKVIEHTIAAMQSPANTLLAWIGPAISQACYEVSEQVARHFSQYPGAVIRSDNADKYLLDLPMVAHSQLASLGLQHITPSALCTYADERFFSHRQATHQQQQQTGRMVSVIGLRGV</sequence>
<keyword evidence="4" id="KW-0479">Metal-binding</keyword>
<dbReference type="Pfam" id="PF02578">
    <property type="entry name" value="Cu-oxidase_4"/>
    <property type="match status" value="1"/>
</dbReference>
<dbReference type="RefSeq" id="WP_105935661.1">
    <property type="nucleotide sequence ID" value="NZ_PVNP01000188.1"/>
</dbReference>
<dbReference type="OrthoDB" id="4279at2"/>
<dbReference type="Proteomes" id="UP000238949">
    <property type="component" value="Unassembled WGS sequence"/>
</dbReference>
<comment type="catalytic activity">
    <reaction evidence="1">
        <text>inosine + phosphate = alpha-D-ribose 1-phosphate + hypoxanthine</text>
        <dbReference type="Rhea" id="RHEA:27646"/>
        <dbReference type="ChEBI" id="CHEBI:17368"/>
        <dbReference type="ChEBI" id="CHEBI:17596"/>
        <dbReference type="ChEBI" id="CHEBI:43474"/>
        <dbReference type="ChEBI" id="CHEBI:57720"/>
        <dbReference type="EC" id="2.4.2.1"/>
    </reaction>
    <physiologicalReaction direction="left-to-right" evidence="1">
        <dbReference type="Rhea" id="RHEA:27647"/>
    </physiologicalReaction>
</comment>
<keyword evidence="12" id="KW-1185">Reference proteome</keyword>
<evidence type="ECO:0000313" key="11">
    <source>
        <dbReference type="EMBL" id="PRO72422.1"/>
    </source>
</evidence>
<reference evidence="12" key="1">
    <citation type="journal article" date="2020" name="Int. J. Syst. Evol. Microbiol.">
        <title>Alteromonas alba sp. nov., a marine bacterium isolated from the seawater of the West Pacific Ocean.</title>
        <authorList>
            <person name="Sun C."/>
            <person name="Wu Y.-H."/>
            <person name="Xamxidin M."/>
            <person name="Cheng H."/>
            <person name="Xu X.-W."/>
        </authorList>
    </citation>
    <scope>NUCLEOTIDE SEQUENCE [LARGE SCALE GENOMIC DNA]</scope>
    <source>
        <strain evidence="12">190</strain>
    </source>
</reference>
<evidence type="ECO:0000256" key="3">
    <source>
        <dbReference type="ARBA" id="ARBA00022679"/>
    </source>
</evidence>
<evidence type="ECO:0000256" key="1">
    <source>
        <dbReference type="ARBA" id="ARBA00000553"/>
    </source>
</evidence>
<evidence type="ECO:0000313" key="12">
    <source>
        <dbReference type="Proteomes" id="UP000238949"/>
    </source>
</evidence>
<keyword evidence="6" id="KW-0862">Zinc</keyword>
<dbReference type="GO" id="GO:0017061">
    <property type="term" value="F:S-methyl-5-thioadenosine phosphorylase activity"/>
    <property type="evidence" value="ECO:0007669"/>
    <property type="project" value="UniProtKB-EC"/>
</dbReference>
<dbReference type="EMBL" id="PVNP01000188">
    <property type="protein sequence ID" value="PRO72422.1"/>
    <property type="molecule type" value="Genomic_DNA"/>
</dbReference>
<evidence type="ECO:0000256" key="9">
    <source>
        <dbReference type="ARBA" id="ARBA00049893"/>
    </source>
</evidence>
<organism evidence="11 12">
    <name type="scientific">Alteromonas alba</name>
    <dbReference type="NCBI Taxonomy" id="2079529"/>
    <lineage>
        <taxon>Bacteria</taxon>
        <taxon>Pseudomonadati</taxon>
        <taxon>Pseudomonadota</taxon>
        <taxon>Gammaproteobacteria</taxon>
        <taxon>Alteromonadales</taxon>
        <taxon>Alteromonadaceae</taxon>
        <taxon>Alteromonas/Salinimonas group</taxon>
        <taxon>Alteromonas</taxon>
    </lineage>
</organism>
<dbReference type="GO" id="GO:0005507">
    <property type="term" value="F:copper ion binding"/>
    <property type="evidence" value="ECO:0007669"/>
    <property type="project" value="TreeGrafter"/>
</dbReference>
<evidence type="ECO:0000256" key="2">
    <source>
        <dbReference type="ARBA" id="ARBA00007353"/>
    </source>
</evidence>
<evidence type="ECO:0000256" key="10">
    <source>
        <dbReference type="RuleBase" id="RU361274"/>
    </source>
</evidence>
<dbReference type="InterPro" id="IPR003730">
    <property type="entry name" value="Cu_polyphenol_OxRdtase"/>
</dbReference>
<comment type="catalytic activity">
    <reaction evidence="7">
        <text>adenosine + H2O + H(+) = inosine + NH4(+)</text>
        <dbReference type="Rhea" id="RHEA:24408"/>
        <dbReference type="ChEBI" id="CHEBI:15377"/>
        <dbReference type="ChEBI" id="CHEBI:15378"/>
        <dbReference type="ChEBI" id="CHEBI:16335"/>
        <dbReference type="ChEBI" id="CHEBI:17596"/>
        <dbReference type="ChEBI" id="CHEBI:28938"/>
        <dbReference type="EC" id="3.5.4.4"/>
    </reaction>
    <physiologicalReaction direction="left-to-right" evidence="7">
        <dbReference type="Rhea" id="RHEA:24409"/>
    </physiologicalReaction>
</comment>
<dbReference type="Gene3D" id="3.60.140.10">
    <property type="entry name" value="CNF1/YfiH-like putative cysteine hydrolases"/>
    <property type="match status" value="1"/>
</dbReference>
<dbReference type="InterPro" id="IPR011324">
    <property type="entry name" value="Cytotoxic_necrot_fac-like_cat"/>
</dbReference>
<dbReference type="PANTHER" id="PTHR30616">
    <property type="entry name" value="UNCHARACTERIZED PROTEIN YFIH"/>
    <property type="match status" value="1"/>
</dbReference>
<proteinExistence type="inferred from homology"/>
<comment type="catalytic activity">
    <reaction evidence="8">
        <text>adenosine + phosphate = alpha-D-ribose 1-phosphate + adenine</text>
        <dbReference type="Rhea" id="RHEA:27642"/>
        <dbReference type="ChEBI" id="CHEBI:16335"/>
        <dbReference type="ChEBI" id="CHEBI:16708"/>
        <dbReference type="ChEBI" id="CHEBI:43474"/>
        <dbReference type="ChEBI" id="CHEBI:57720"/>
        <dbReference type="EC" id="2.4.2.1"/>
    </reaction>
    <physiologicalReaction direction="left-to-right" evidence="8">
        <dbReference type="Rhea" id="RHEA:27643"/>
    </physiologicalReaction>
</comment>
<comment type="caution">
    <text evidence="11">The sequence shown here is derived from an EMBL/GenBank/DDBJ whole genome shotgun (WGS) entry which is preliminary data.</text>
</comment>
<dbReference type="InterPro" id="IPR038371">
    <property type="entry name" value="Cu_polyphenol_OxRdtase_sf"/>
</dbReference>
<keyword evidence="3" id="KW-0808">Transferase</keyword>
<comment type="similarity">
    <text evidence="2 10">Belongs to the purine nucleoside phosphorylase YfiH/LACC1 family.</text>
</comment>
<keyword evidence="5" id="KW-0378">Hydrolase</keyword>
<name>A0A2S9V7K9_9ALTE</name>
<evidence type="ECO:0000256" key="8">
    <source>
        <dbReference type="ARBA" id="ARBA00048968"/>
    </source>
</evidence>
<gene>
    <name evidence="11" type="primary">pgeF</name>
    <name evidence="11" type="ORF">C6Y40_17350</name>
</gene>
<comment type="catalytic activity">
    <reaction evidence="9">
        <text>S-methyl-5'-thioadenosine + phosphate = 5-(methylsulfanyl)-alpha-D-ribose 1-phosphate + adenine</text>
        <dbReference type="Rhea" id="RHEA:11852"/>
        <dbReference type="ChEBI" id="CHEBI:16708"/>
        <dbReference type="ChEBI" id="CHEBI:17509"/>
        <dbReference type="ChEBI" id="CHEBI:43474"/>
        <dbReference type="ChEBI" id="CHEBI:58533"/>
        <dbReference type="EC" id="2.4.2.28"/>
    </reaction>
    <physiologicalReaction direction="left-to-right" evidence="9">
        <dbReference type="Rhea" id="RHEA:11853"/>
    </physiologicalReaction>
</comment>
<dbReference type="PANTHER" id="PTHR30616:SF2">
    <property type="entry name" value="PURINE NUCLEOSIDE PHOSPHORYLASE LACC1"/>
    <property type="match status" value="1"/>
</dbReference>
<evidence type="ECO:0000256" key="6">
    <source>
        <dbReference type="ARBA" id="ARBA00022833"/>
    </source>
</evidence>
<dbReference type="CDD" id="cd16833">
    <property type="entry name" value="YfiH"/>
    <property type="match status" value="1"/>
</dbReference>
<accession>A0A2S9V7K9</accession>
<dbReference type="NCBIfam" id="TIGR00726">
    <property type="entry name" value="peptidoglycan editing factor PgeF"/>
    <property type="match status" value="1"/>
</dbReference>
<protein>
    <recommendedName>
        <fullName evidence="10">Purine nucleoside phosphorylase</fullName>
    </recommendedName>
</protein>
<evidence type="ECO:0000256" key="5">
    <source>
        <dbReference type="ARBA" id="ARBA00022801"/>
    </source>
</evidence>
<evidence type="ECO:0000256" key="4">
    <source>
        <dbReference type="ARBA" id="ARBA00022723"/>
    </source>
</evidence>
<dbReference type="AlphaFoldDB" id="A0A2S9V7K9"/>
<dbReference type="GO" id="GO:0016787">
    <property type="term" value="F:hydrolase activity"/>
    <property type="evidence" value="ECO:0007669"/>
    <property type="project" value="UniProtKB-KW"/>
</dbReference>